<feature type="compositionally biased region" description="Basic residues" evidence="5">
    <location>
        <begin position="156"/>
        <end position="171"/>
    </location>
</feature>
<dbReference type="FunCoup" id="F4R4I1">
    <property type="interactions" value="320"/>
</dbReference>
<dbReference type="GO" id="GO:0033962">
    <property type="term" value="P:P-body assembly"/>
    <property type="evidence" value="ECO:0007669"/>
    <property type="project" value="TreeGrafter"/>
</dbReference>
<dbReference type="InterPro" id="IPR025762">
    <property type="entry name" value="DFDF"/>
</dbReference>
<dbReference type="GO" id="GO:0000932">
    <property type="term" value="C:P-body"/>
    <property type="evidence" value="ECO:0007669"/>
    <property type="project" value="UniProtKB-SubCell"/>
</dbReference>
<dbReference type="STRING" id="747676.F4R4I1"/>
<proteinExistence type="inferred from homology"/>
<protein>
    <recommendedName>
        <fullName evidence="3">Enhancer of mRNA-decapping protein 3</fullName>
    </recommendedName>
</protein>
<evidence type="ECO:0000256" key="4">
    <source>
        <dbReference type="ARBA" id="ARBA00022490"/>
    </source>
</evidence>
<dbReference type="AlphaFoldDB" id="F4R4I1"/>
<dbReference type="GeneID" id="18932770"/>
<evidence type="ECO:0000256" key="1">
    <source>
        <dbReference type="ARBA" id="ARBA00004201"/>
    </source>
</evidence>
<dbReference type="Gene3D" id="2.30.30.100">
    <property type="match status" value="1"/>
</dbReference>
<dbReference type="GO" id="GO:0031087">
    <property type="term" value="P:deadenylation-independent decapping of nuclear-transcribed mRNA"/>
    <property type="evidence" value="ECO:0007669"/>
    <property type="project" value="TreeGrafter"/>
</dbReference>
<dbReference type="InterPro" id="IPR019050">
    <property type="entry name" value="FDF_dom"/>
</dbReference>
<dbReference type="Gene3D" id="3.40.50.10260">
    <property type="entry name" value="YjeF N-terminal domain"/>
    <property type="match status" value="1"/>
</dbReference>
<evidence type="ECO:0000259" key="6">
    <source>
        <dbReference type="PROSITE" id="PS51385"/>
    </source>
</evidence>
<dbReference type="PANTHER" id="PTHR13612:SF0">
    <property type="entry name" value="ENHANCER OF MRNA-DECAPPING PROTEIN 3"/>
    <property type="match status" value="1"/>
</dbReference>
<comment type="similarity">
    <text evidence="2">Belongs to the EDC3 family.</text>
</comment>
<dbReference type="PROSITE" id="PS51512">
    <property type="entry name" value="DFDF"/>
    <property type="match status" value="1"/>
</dbReference>
<keyword evidence="9" id="KW-1185">Reference proteome</keyword>
<feature type="compositionally biased region" description="Polar residues" evidence="5">
    <location>
        <begin position="144"/>
        <end position="155"/>
    </location>
</feature>
<dbReference type="PROSITE" id="PS51385">
    <property type="entry name" value="YJEF_N"/>
    <property type="match status" value="1"/>
</dbReference>
<evidence type="ECO:0000259" key="7">
    <source>
        <dbReference type="PROSITE" id="PS51512"/>
    </source>
</evidence>
<dbReference type="InterPro" id="IPR004443">
    <property type="entry name" value="YjeF_N_dom"/>
</dbReference>
<keyword evidence="4" id="KW-0963">Cytoplasm</keyword>
<dbReference type="SMART" id="SM01199">
    <property type="entry name" value="FDF"/>
    <property type="match status" value="1"/>
</dbReference>
<feature type="region of interest" description="Disordered" evidence="5">
    <location>
        <begin position="70"/>
        <end position="223"/>
    </location>
</feature>
<reference evidence="9" key="1">
    <citation type="journal article" date="2011" name="Proc. Natl. Acad. Sci. U.S.A.">
        <title>Obligate biotrophy features unraveled by the genomic analysis of rust fungi.</title>
        <authorList>
            <person name="Duplessis S."/>
            <person name="Cuomo C.A."/>
            <person name="Lin Y.-C."/>
            <person name="Aerts A."/>
            <person name="Tisserant E."/>
            <person name="Veneault-Fourrey C."/>
            <person name="Joly D.L."/>
            <person name="Hacquard S."/>
            <person name="Amselem J."/>
            <person name="Cantarel B.L."/>
            <person name="Chiu R."/>
            <person name="Coutinho P.M."/>
            <person name="Feau N."/>
            <person name="Field M."/>
            <person name="Frey P."/>
            <person name="Gelhaye E."/>
            <person name="Goldberg J."/>
            <person name="Grabherr M.G."/>
            <person name="Kodira C.D."/>
            <person name="Kohler A."/>
            <person name="Kuees U."/>
            <person name="Lindquist E.A."/>
            <person name="Lucas S.M."/>
            <person name="Mago R."/>
            <person name="Mauceli E."/>
            <person name="Morin E."/>
            <person name="Murat C."/>
            <person name="Pangilinan J.L."/>
            <person name="Park R."/>
            <person name="Pearson M."/>
            <person name="Quesneville H."/>
            <person name="Rouhier N."/>
            <person name="Sakthikumar S."/>
            <person name="Salamov A.A."/>
            <person name="Schmutz J."/>
            <person name="Selles B."/>
            <person name="Shapiro H."/>
            <person name="Tanguay P."/>
            <person name="Tuskan G.A."/>
            <person name="Henrissat B."/>
            <person name="Van de Peer Y."/>
            <person name="Rouze P."/>
            <person name="Ellis J.G."/>
            <person name="Dodds P.N."/>
            <person name="Schein J.E."/>
            <person name="Zhong S."/>
            <person name="Hamelin R.C."/>
            <person name="Grigoriev I.V."/>
            <person name="Szabo L.J."/>
            <person name="Martin F."/>
        </authorList>
    </citation>
    <scope>NUCLEOTIDE SEQUENCE [LARGE SCALE GENOMIC DNA]</scope>
    <source>
        <strain evidence="9">98AG31 / pathotype 3-4-7</strain>
    </source>
</reference>
<dbReference type="PANTHER" id="PTHR13612">
    <property type="entry name" value="ENHANCER OF MRNA-DECAPPING PROTEIN 3"/>
    <property type="match status" value="1"/>
</dbReference>
<evidence type="ECO:0000313" key="9">
    <source>
        <dbReference type="Proteomes" id="UP000001072"/>
    </source>
</evidence>
<evidence type="ECO:0000256" key="3">
    <source>
        <dbReference type="ARBA" id="ARBA00015797"/>
    </source>
</evidence>
<dbReference type="RefSeq" id="XP_007403934.1">
    <property type="nucleotide sequence ID" value="XM_007403872.1"/>
</dbReference>
<accession>F4R4I1</accession>
<dbReference type="InParanoid" id="F4R4I1"/>
<feature type="domain" description="YjeF N-terminal" evidence="6">
    <location>
        <begin position="332"/>
        <end position="536"/>
    </location>
</feature>
<evidence type="ECO:0000256" key="2">
    <source>
        <dbReference type="ARBA" id="ARBA00006610"/>
    </source>
</evidence>
<feature type="compositionally biased region" description="Polar residues" evidence="5">
    <location>
        <begin position="180"/>
        <end position="191"/>
    </location>
</feature>
<dbReference type="GO" id="GO:0003729">
    <property type="term" value="F:mRNA binding"/>
    <property type="evidence" value="ECO:0007669"/>
    <property type="project" value="TreeGrafter"/>
</dbReference>
<dbReference type="InterPro" id="IPR036652">
    <property type="entry name" value="YjeF_N_dom_sf"/>
</dbReference>
<name>F4R4I1_MELLP</name>
<feature type="domain" description="DFDF" evidence="7">
    <location>
        <begin position="215"/>
        <end position="251"/>
    </location>
</feature>
<dbReference type="SUPFAM" id="SSF64153">
    <property type="entry name" value="YjeF N-terminal domain-like"/>
    <property type="match status" value="1"/>
</dbReference>
<dbReference type="OrthoDB" id="10030313at2759"/>
<dbReference type="Proteomes" id="UP000001072">
    <property type="component" value="Unassembled WGS sequence"/>
</dbReference>
<feature type="compositionally biased region" description="Polar residues" evidence="5">
    <location>
        <begin position="71"/>
        <end position="95"/>
    </location>
</feature>
<dbReference type="VEuPathDB" id="FungiDB:MELLADRAFT_76364"/>
<dbReference type="eggNOG" id="KOG2585">
    <property type="taxonomic scope" value="Eukaryota"/>
</dbReference>
<dbReference type="Pfam" id="PF03853">
    <property type="entry name" value="YjeF_N"/>
    <property type="match status" value="1"/>
</dbReference>
<evidence type="ECO:0000313" key="8">
    <source>
        <dbReference type="EMBL" id="EGG12996.1"/>
    </source>
</evidence>
<gene>
    <name evidence="8" type="ORF">MELLADRAFT_76364</name>
</gene>
<dbReference type="HOGENOM" id="CLU_500660_0_0_1"/>
<dbReference type="Pfam" id="PF09532">
    <property type="entry name" value="FDF"/>
    <property type="match status" value="1"/>
</dbReference>
<dbReference type="KEGG" id="mlr:MELLADRAFT_76364"/>
<organism evidence="9">
    <name type="scientific">Melampsora larici-populina (strain 98AG31 / pathotype 3-4-7)</name>
    <name type="common">Poplar leaf rust fungus</name>
    <dbReference type="NCBI Taxonomy" id="747676"/>
    <lineage>
        <taxon>Eukaryota</taxon>
        <taxon>Fungi</taxon>
        <taxon>Dikarya</taxon>
        <taxon>Basidiomycota</taxon>
        <taxon>Pucciniomycotina</taxon>
        <taxon>Pucciniomycetes</taxon>
        <taxon>Pucciniales</taxon>
        <taxon>Melampsoraceae</taxon>
        <taxon>Melampsora</taxon>
    </lineage>
</organism>
<sequence length="565" mass="61528">MSSHFVGLPISVELSNGNVVQGVVSYIDQANGKLHLKQARLCRFDGTLSSTQDDLVVDKDSVKDLTLLSVRPSNSPLTNNPINQSTRAQDPNQTPHLARHASEQISSAHSGPQIVAQSERHSSNLPHPSTNSTPESDHLGDSVATLTSPAANSRTKVPRRRRKPVKAHQQRASHLAVSFQEVSTGGESSFSAREDTDGAPSPPLSPGASADYESNPTQTKSDFSKDFDFQAGLQAFDKAKLWAEIALVDATDPADRLVAYNRKKPISKNGASYETPRSRNLGPNEMVLSAQEQAVNGVAVASPSLQANQISTPSRLISTEGRPVYPVTFERLNQAFNLASVEYGPNLVQRIENGARSIAQYIINLLRRRHGQNRSMIESSVISFVVSCNANKGSSAVRAATLLANKGYTVCLVLANAYGDRAHNGTTNGTAYYPELPSSPMLIVEALAENSISHVSDQRVINQDLLSYIKRAPILSIDTPSYVNYDTGEFLVNQDLIPKSQHLICLAAIPQGIVEHPNRPNEICLADLTLPSICWNEENGEKKPGEEKRRVPSVWGDDWIMMLNF</sequence>
<dbReference type="EMBL" id="GL883090">
    <property type="protein sequence ID" value="EGG12996.1"/>
    <property type="molecule type" value="Genomic_DNA"/>
</dbReference>
<feature type="compositionally biased region" description="Polar residues" evidence="5">
    <location>
        <begin position="123"/>
        <end position="134"/>
    </location>
</feature>
<comment type="subcellular location">
    <subcellularLocation>
        <location evidence="1">Cytoplasm</location>
        <location evidence="1">P-body</location>
    </subcellularLocation>
</comment>
<evidence type="ECO:0000256" key="5">
    <source>
        <dbReference type="SAM" id="MobiDB-lite"/>
    </source>
</evidence>
<feature type="compositionally biased region" description="Polar residues" evidence="5">
    <location>
        <begin position="212"/>
        <end position="221"/>
    </location>
</feature>